<evidence type="ECO:0000313" key="3">
    <source>
        <dbReference type="Proteomes" id="UP000243459"/>
    </source>
</evidence>
<organism evidence="2 3">
    <name type="scientific">Asparagus officinalis</name>
    <name type="common">Garden asparagus</name>
    <dbReference type="NCBI Taxonomy" id="4686"/>
    <lineage>
        <taxon>Eukaryota</taxon>
        <taxon>Viridiplantae</taxon>
        <taxon>Streptophyta</taxon>
        <taxon>Embryophyta</taxon>
        <taxon>Tracheophyta</taxon>
        <taxon>Spermatophyta</taxon>
        <taxon>Magnoliopsida</taxon>
        <taxon>Liliopsida</taxon>
        <taxon>Asparagales</taxon>
        <taxon>Asparagaceae</taxon>
        <taxon>Asparagoideae</taxon>
        <taxon>Asparagus</taxon>
    </lineage>
</organism>
<accession>A0A5P1FT73</accession>
<keyword evidence="3" id="KW-1185">Reference proteome</keyword>
<dbReference type="Proteomes" id="UP000243459">
    <property type="component" value="Chromosome 1"/>
</dbReference>
<dbReference type="AlphaFoldDB" id="A0A5P1FT73"/>
<evidence type="ECO:0000313" key="2">
    <source>
        <dbReference type="EMBL" id="ONK79880.1"/>
    </source>
</evidence>
<name>A0A5P1FT73_ASPOF</name>
<evidence type="ECO:0000256" key="1">
    <source>
        <dbReference type="SAM" id="MobiDB-lite"/>
    </source>
</evidence>
<dbReference type="EMBL" id="CM007381">
    <property type="protein sequence ID" value="ONK79880.1"/>
    <property type="molecule type" value="Genomic_DNA"/>
</dbReference>
<reference evidence="3" key="1">
    <citation type="journal article" date="2017" name="Nat. Commun.">
        <title>The asparagus genome sheds light on the origin and evolution of a young Y chromosome.</title>
        <authorList>
            <person name="Harkess A."/>
            <person name="Zhou J."/>
            <person name="Xu C."/>
            <person name="Bowers J.E."/>
            <person name="Van der Hulst R."/>
            <person name="Ayyampalayam S."/>
            <person name="Mercati F."/>
            <person name="Riccardi P."/>
            <person name="McKain M.R."/>
            <person name="Kakrana A."/>
            <person name="Tang H."/>
            <person name="Ray J."/>
            <person name="Groenendijk J."/>
            <person name="Arikit S."/>
            <person name="Mathioni S.M."/>
            <person name="Nakano M."/>
            <person name="Shan H."/>
            <person name="Telgmann-Rauber A."/>
            <person name="Kanno A."/>
            <person name="Yue Z."/>
            <person name="Chen H."/>
            <person name="Li W."/>
            <person name="Chen Y."/>
            <person name="Xu X."/>
            <person name="Zhang Y."/>
            <person name="Luo S."/>
            <person name="Chen H."/>
            <person name="Gao J."/>
            <person name="Mao Z."/>
            <person name="Pires J.C."/>
            <person name="Luo M."/>
            <person name="Kudrna D."/>
            <person name="Wing R.A."/>
            <person name="Meyers B.C."/>
            <person name="Yi K."/>
            <person name="Kong H."/>
            <person name="Lavrijsen P."/>
            <person name="Sunseri F."/>
            <person name="Falavigna A."/>
            <person name="Ye Y."/>
            <person name="Leebens-Mack J.H."/>
            <person name="Chen G."/>
        </authorList>
    </citation>
    <scope>NUCLEOTIDE SEQUENCE [LARGE SCALE GENOMIC DNA]</scope>
    <source>
        <strain evidence="3">cv. DH0086</strain>
    </source>
</reference>
<protein>
    <submittedName>
        <fullName evidence="2">Uncharacterized protein</fullName>
    </submittedName>
</protein>
<proteinExistence type="predicted"/>
<gene>
    <name evidence="2" type="ORF">A4U43_C01F11320</name>
</gene>
<feature type="region of interest" description="Disordered" evidence="1">
    <location>
        <begin position="77"/>
        <end position="97"/>
    </location>
</feature>
<sequence length="115" mass="13395">MAEEEVAPPIGLEYPYPHLATEIEEEEWDRMRQYLIRTSRVGPRYVREPDLEHRYGPARHLNIRGWSLVLARLSRGGVDSERAAETPSPRASEVDRLRIELEESKMKAKRLDEAL</sequence>
<dbReference type="Gramene" id="ONK79880">
    <property type="protein sequence ID" value="ONK79880"/>
    <property type="gene ID" value="A4U43_C01F11320"/>
</dbReference>